<keyword evidence="2" id="KW-1185">Reference proteome</keyword>
<dbReference type="EMBL" id="JAQJAE010000002">
    <property type="protein sequence ID" value="KAJ5607497.1"/>
    <property type="molecule type" value="Genomic_DNA"/>
</dbReference>
<dbReference type="Gene3D" id="3.40.630.30">
    <property type="match status" value="1"/>
</dbReference>
<comment type="caution">
    <text evidence="1">The sequence shown here is derived from an EMBL/GenBank/DDBJ whole genome shotgun (WGS) entry which is preliminary data.</text>
</comment>
<dbReference type="AlphaFoldDB" id="A0AAD6H6X0"/>
<reference evidence="1" key="2">
    <citation type="submission" date="2023-01" db="EMBL/GenBank/DDBJ databases">
        <authorList>
            <person name="Petersen C."/>
        </authorList>
    </citation>
    <scope>NUCLEOTIDE SEQUENCE</scope>
    <source>
        <strain evidence="1">IBT 12815</strain>
    </source>
</reference>
<evidence type="ECO:0008006" key="3">
    <source>
        <dbReference type="Google" id="ProtNLM"/>
    </source>
</evidence>
<protein>
    <recommendedName>
        <fullName evidence="3">N-acetyltransferase domain-containing protein</fullName>
    </recommendedName>
</protein>
<organism evidence="1 2">
    <name type="scientific">Penicillium hordei</name>
    <dbReference type="NCBI Taxonomy" id="40994"/>
    <lineage>
        <taxon>Eukaryota</taxon>
        <taxon>Fungi</taxon>
        <taxon>Dikarya</taxon>
        <taxon>Ascomycota</taxon>
        <taxon>Pezizomycotina</taxon>
        <taxon>Eurotiomycetes</taxon>
        <taxon>Eurotiomycetidae</taxon>
        <taxon>Eurotiales</taxon>
        <taxon>Aspergillaceae</taxon>
        <taxon>Penicillium</taxon>
    </lineage>
</organism>
<name>A0AAD6H6X0_9EURO</name>
<dbReference type="RefSeq" id="XP_056754922.1">
    <property type="nucleotide sequence ID" value="XM_056895174.1"/>
</dbReference>
<dbReference type="GeneID" id="81585416"/>
<accession>A0AAD6H6X0</accession>
<sequence length="215" mass="25035">MDTDLESGMDDQGRTLAPKAFRSENLEFCNYNPVEDEEVFHCIQNCPSIINWCASTLRLMDFNFTTRIAKHLRRRSHLFVIIYSKDESLYYTPIDTLFLESSHREMAHHRCSKLGIDILKRYQHYETEAINWALSWAFNSAGLHRVEMKIPSWNLRMGKLCDEIGFHTEGERKECYFQGWRVVERSEYVYAEEGLEETSGQDAEVAIVGSGVDTT</sequence>
<dbReference type="InterPro" id="IPR016181">
    <property type="entry name" value="Acyl_CoA_acyltransferase"/>
</dbReference>
<reference evidence="1" key="1">
    <citation type="journal article" date="2023" name="IMA Fungus">
        <title>Comparative genomic study of the Penicillium genus elucidates a diverse pangenome and 15 lateral gene transfer events.</title>
        <authorList>
            <person name="Petersen C."/>
            <person name="Sorensen T."/>
            <person name="Nielsen M.R."/>
            <person name="Sondergaard T.E."/>
            <person name="Sorensen J.L."/>
            <person name="Fitzpatrick D.A."/>
            <person name="Frisvad J.C."/>
            <person name="Nielsen K.L."/>
        </authorList>
    </citation>
    <scope>NUCLEOTIDE SEQUENCE</scope>
    <source>
        <strain evidence="1">IBT 12815</strain>
    </source>
</reference>
<evidence type="ECO:0000313" key="1">
    <source>
        <dbReference type="EMBL" id="KAJ5607497.1"/>
    </source>
</evidence>
<gene>
    <name evidence="1" type="ORF">N7537_004116</name>
</gene>
<dbReference type="Proteomes" id="UP001213799">
    <property type="component" value="Unassembled WGS sequence"/>
</dbReference>
<dbReference type="SUPFAM" id="SSF55729">
    <property type="entry name" value="Acyl-CoA N-acyltransferases (Nat)"/>
    <property type="match status" value="1"/>
</dbReference>
<proteinExistence type="predicted"/>
<evidence type="ECO:0000313" key="2">
    <source>
        <dbReference type="Proteomes" id="UP001213799"/>
    </source>
</evidence>